<comment type="similarity">
    <text evidence="2 6">Belongs to the acyl-CoA dehydrogenase family.</text>
</comment>
<feature type="domain" description="Acyl-CoA oxidase/dehydrogenase middle" evidence="9">
    <location>
        <begin position="121"/>
        <end position="232"/>
    </location>
</feature>
<evidence type="ECO:0000259" key="10">
    <source>
        <dbReference type="Pfam" id="PF02771"/>
    </source>
</evidence>
<dbReference type="InterPro" id="IPR037069">
    <property type="entry name" value="AcylCoA_DH/ox_N_sf"/>
</dbReference>
<dbReference type="GeneID" id="79317500"/>
<accession>A0ABD6ADC3</accession>
<dbReference type="AlphaFoldDB" id="A0ABD6ADC3"/>
<evidence type="ECO:0000256" key="4">
    <source>
        <dbReference type="ARBA" id="ARBA00022827"/>
    </source>
</evidence>
<dbReference type="InterPro" id="IPR006089">
    <property type="entry name" value="Acyl-CoA_DH_CS"/>
</dbReference>
<sequence length="397" mass="43086">MRSVLTADQRDLRDEIRSFARERIEPRAADLDRREEYPAAILAELGERRFAGLTLPEEYGGRGEGLVELAVVIEELSAATMTVASALALHLGVATAIERLGTERQREEYLPAMARFETVGALGLSEENAGSEKLAMETTASRDSDEGSSADPRGADDSRDGDDWVLNGHKQWVTNFLDADVVLTYAKTGPDADAPHNVSAFLVPTDEFEVERVWETLGARSVKSPRVSLDGVRVSADALVGRVGEAYARRGEGAIGVNVPARGVGIARAALEDTVAHATDREQFGRRIGDFQGIRWKIGEMARRVDTARLLTLRAADRADRGMDVGRELSMAKIQATEAAVANANDAMQIHGGIGYTTERDVERYLRDARLLTIAGGPNELHRNALADAVLPDRAAE</sequence>
<dbReference type="FunFam" id="1.10.540.10:FF:000026">
    <property type="entry name" value="Acyl-CoA dehydrogenase medium chain"/>
    <property type="match status" value="1"/>
</dbReference>
<dbReference type="InterPro" id="IPR006091">
    <property type="entry name" value="Acyl-CoA_Oxase/DH_mid-dom"/>
</dbReference>
<feature type="domain" description="Acyl-CoA dehydrogenase/oxidase C-terminal" evidence="8">
    <location>
        <begin position="261"/>
        <end position="390"/>
    </location>
</feature>
<evidence type="ECO:0000313" key="11">
    <source>
        <dbReference type="EMBL" id="MFC7318323.1"/>
    </source>
</evidence>
<feature type="domain" description="Acyl-CoA dehydrogenase/oxidase N-terminal" evidence="10">
    <location>
        <begin position="6"/>
        <end position="116"/>
    </location>
</feature>
<evidence type="ECO:0000256" key="6">
    <source>
        <dbReference type="RuleBase" id="RU362125"/>
    </source>
</evidence>
<feature type="compositionally biased region" description="Basic and acidic residues" evidence="7">
    <location>
        <begin position="153"/>
        <end position="162"/>
    </location>
</feature>
<evidence type="ECO:0000256" key="2">
    <source>
        <dbReference type="ARBA" id="ARBA00009347"/>
    </source>
</evidence>
<evidence type="ECO:0000259" key="9">
    <source>
        <dbReference type="Pfam" id="PF02770"/>
    </source>
</evidence>
<evidence type="ECO:0000256" key="7">
    <source>
        <dbReference type="SAM" id="MobiDB-lite"/>
    </source>
</evidence>
<protein>
    <submittedName>
        <fullName evidence="11">Acyl-CoA dehydrogenase family protein</fullName>
        <ecNumber evidence="11">1.-.-.-</ecNumber>
    </submittedName>
</protein>
<dbReference type="GO" id="GO:0016627">
    <property type="term" value="F:oxidoreductase activity, acting on the CH-CH group of donors"/>
    <property type="evidence" value="ECO:0007669"/>
    <property type="project" value="UniProtKB-ARBA"/>
</dbReference>
<evidence type="ECO:0000256" key="3">
    <source>
        <dbReference type="ARBA" id="ARBA00022630"/>
    </source>
</evidence>
<dbReference type="PANTHER" id="PTHR43884:SF12">
    <property type="entry name" value="ISOVALERYL-COA DEHYDROGENASE, MITOCHONDRIAL-RELATED"/>
    <property type="match status" value="1"/>
</dbReference>
<evidence type="ECO:0000256" key="1">
    <source>
        <dbReference type="ARBA" id="ARBA00001974"/>
    </source>
</evidence>
<dbReference type="Pfam" id="PF02770">
    <property type="entry name" value="Acyl-CoA_dh_M"/>
    <property type="match status" value="1"/>
</dbReference>
<dbReference type="RefSeq" id="WP_276305885.1">
    <property type="nucleotide sequence ID" value="NZ_CP119993.1"/>
</dbReference>
<dbReference type="Gene3D" id="1.20.140.10">
    <property type="entry name" value="Butyryl-CoA Dehydrogenase, subunit A, domain 3"/>
    <property type="match status" value="1"/>
</dbReference>
<keyword evidence="5 6" id="KW-0560">Oxidoreductase</keyword>
<dbReference type="PIRSF" id="PIRSF016578">
    <property type="entry name" value="HsaA"/>
    <property type="match status" value="1"/>
</dbReference>
<dbReference type="Gene3D" id="2.40.110.10">
    <property type="entry name" value="Butyryl-CoA Dehydrogenase, subunit A, domain 2"/>
    <property type="match status" value="1"/>
</dbReference>
<proteinExistence type="inferred from homology"/>
<dbReference type="InterPro" id="IPR046373">
    <property type="entry name" value="Acyl-CoA_Oxase/DH_mid-dom_sf"/>
</dbReference>
<organism evidence="11 12">
    <name type="scientific">Halomarina halobia</name>
    <dbReference type="NCBI Taxonomy" id="3033386"/>
    <lineage>
        <taxon>Archaea</taxon>
        <taxon>Methanobacteriati</taxon>
        <taxon>Methanobacteriota</taxon>
        <taxon>Stenosarchaea group</taxon>
        <taxon>Halobacteria</taxon>
        <taxon>Halobacteriales</taxon>
        <taxon>Natronomonadaceae</taxon>
        <taxon>Halomarina</taxon>
    </lineage>
</organism>
<reference evidence="11 12" key="1">
    <citation type="journal article" date="2019" name="Int. J. Syst. Evol. Microbiol.">
        <title>The Global Catalogue of Microorganisms (GCM) 10K type strain sequencing project: providing services to taxonomists for standard genome sequencing and annotation.</title>
        <authorList>
            <consortium name="The Broad Institute Genomics Platform"/>
            <consortium name="The Broad Institute Genome Sequencing Center for Infectious Disease"/>
            <person name="Wu L."/>
            <person name="Ma J."/>
        </authorList>
    </citation>
    <scope>NUCLEOTIDE SEQUENCE [LARGE SCALE GENOMIC DNA]</scope>
    <source>
        <strain evidence="11 12">PSR21</strain>
    </source>
</reference>
<dbReference type="SUPFAM" id="SSF56645">
    <property type="entry name" value="Acyl-CoA dehydrogenase NM domain-like"/>
    <property type="match status" value="1"/>
</dbReference>
<dbReference type="FunFam" id="1.20.140.10:FF:000001">
    <property type="entry name" value="Acyl-CoA dehydrogenase"/>
    <property type="match status" value="1"/>
</dbReference>
<dbReference type="InterPro" id="IPR009075">
    <property type="entry name" value="AcylCo_DH/oxidase_C"/>
</dbReference>
<dbReference type="InterPro" id="IPR009100">
    <property type="entry name" value="AcylCoA_DH/oxidase_NM_dom_sf"/>
</dbReference>
<dbReference type="Pfam" id="PF02771">
    <property type="entry name" value="Acyl-CoA_dh_N"/>
    <property type="match status" value="1"/>
</dbReference>
<keyword evidence="3 6" id="KW-0285">Flavoprotein</keyword>
<name>A0ABD6ADC3_9EURY</name>
<evidence type="ECO:0000259" key="8">
    <source>
        <dbReference type="Pfam" id="PF00441"/>
    </source>
</evidence>
<gene>
    <name evidence="11" type="ORF">ACFQPE_16205</name>
</gene>
<keyword evidence="4 6" id="KW-0274">FAD</keyword>
<feature type="region of interest" description="Disordered" evidence="7">
    <location>
        <begin position="127"/>
        <end position="162"/>
    </location>
</feature>
<dbReference type="SUPFAM" id="SSF47203">
    <property type="entry name" value="Acyl-CoA dehydrogenase C-terminal domain-like"/>
    <property type="match status" value="1"/>
</dbReference>
<dbReference type="PANTHER" id="PTHR43884">
    <property type="entry name" value="ACYL-COA DEHYDROGENASE"/>
    <property type="match status" value="1"/>
</dbReference>
<dbReference type="Proteomes" id="UP001596547">
    <property type="component" value="Unassembled WGS sequence"/>
</dbReference>
<dbReference type="InterPro" id="IPR036250">
    <property type="entry name" value="AcylCo_DH-like_C"/>
</dbReference>
<dbReference type="EMBL" id="JBHTBF010000003">
    <property type="protein sequence ID" value="MFC7318323.1"/>
    <property type="molecule type" value="Genomic_DNA"/>
</dbReference>
<dbReference type="EC" id="1.-.-.-" evidence="11"/>
<dbReference type="Gene3D" id="1.10.540.10">
    <property type="entry name" value="Acyl-CoA dehydrogenase/oxidase, N-terminal domain"/>
    <property type="match status" value="1"/>
</dbReference>
<dbReference type="PROSITE" id="PS00073">
    <property type="entry name" value="ACYL_COA_DH_2"/>
    <property type="match status" value="1"/>
</dbReference>
<dbReference type="Pfam" id="PF00441">
    <property type="entry name" value="Acyl-CoA_dh_1"/>
    <property type="match status" value="1"/>
</dbReference>
<keyword evidence="12" id="KW-1185">Reference proteome</keyword>
<comment type="caution">
    <text evidence="11">The sequence shown here is derived from an EMBL/GenBank/DDBJ whole genome shotgun (WGS) entry which is preliminary data.</text>
</comment>
<comment type="cofactor">
    <cofactor evidence="1 6">
        <name>FAD</name>
        <dbReference type="ChEBI" id="CHEBI:57692"/>
    </cofactor>
</comment>
<dbReference type="InterPro" id="IPR013786">
    <property type="entry name" value="AcylCoA_DH/ox_N"/>
</dbReference>
<evidence type="ECO:0000313" key="12">
    <source>
        <dbReference type="Proteomes" id="UP001596547"/>
    </source>
</evidence>
<evidence type="ECO:0000256" key="5">
    <source>
        <dbReference type="ARBA" id="ARBA00023002"/>
    </source>
</evidence>